<protein>
    <submittedName>
        <fullName evidence="2">Putative membrane protein</fullName>
    </submittedName>
</protein>
<proteinExistence type="predicted"/>
<name>A0A4R2P208_9FLAO</name>
<keyword evidence="1" id="KW-0812">Transmembrane</keyword>
<gene>
    <name evidence="2" type="ORF">EV195_101288</name>
</gene>
<sequence length="159" mass="18121">MKTIIFFITVVLTALSAGIFFAWSVSVIPGTKKITDISYLETMQSINKEILNPVFFAVFFGSLIFLVINSITQFHHKPTFWLVVSAMLIYAVGTFGFTAFGNVPLNNELDGLNLKELNLSQLKSFRNYYERYWNGFHNVRTIGGFISFLLLLISIFIKK</sequence>
<dbReference type="Pfam" id="PF08592">
    <property type="entry name" value="Anthrone_oxy"/>
    <property type="match status" value="1"/>
</dbReference>
<reference evidence="2 3" key="1">
    <citation type="submission" date="2019-03" db="EMBL/GenBank/DDBJ databases">
        <title>Genomic Encyclopedia of Type Strains, Phase IV (KMG-IV): sequencing the most valuable type-strain genomes for metagenomic binning, comparative biology and taxonomic classification.</title>
        <authorList>
            <person name="Goeker M."/>
        </authorList>
    </citation>
    <scope>NUCLEOTIDE SEQUENCE [LARGE SCALE GENOMIC DNA]</scope>
    <source>
        <strain evidence="2 3">DSM 14836</strain>
    </source>
</reference>
<dbReference type="Proteomes" id="UP000294564">
    <property type="component" value="Unassembled WGS sequence"/>
</dbReference>
<keyword evidence="3" id="KW-1185">Reference proteome</keyword>
<keyword evidence="1" id="KW-1133">Transmembrane helix</keyword>
<dbReference type="InterPro" id="IPR013901">
    <property type="entry name" value="Anthrone_oxy"/>
</dbReference>
<dbReference type="OrthoDB" id="772592at2"/>
<feature type="transmembrane region" description="Helical" evidence="1">
    <location>
        <begin position="139"/>
        <end position="157"/>
    </location>
</feature>
<evidence type="ECO:0000313" key="2">
    <source>
        <dbReference type="EMBL" id="TCP28128.1"/>
    </source>
</evidence>
<accession>A0A4R2P208</accession>
<feature type="transmembrane region" description="Helical" evidence="1">
    <location>
        <begin position="80"/>
        <end position="100"/>
    </location>
</feature>
<keyword evidence="1" id="KW-0472">Membrane</keyword>
<evidence type="ECO:0000256" key="1">
    <source>
        <dbReference type="SAM" id="Phobius"/>
    </source>
</evidence>
<comment type="caution">
    <text evidence="2">The sequence shown here is derived from an EMBL/GenBank/DDBJ whole genome shotgun (WGS) entry which is preliminary data.</text>
</comment>
<feature type="transmembrane region" description="Helical" evidence="1">
    <location>
        <begin position="50"/>
        <end position="68"/>
    </location>
</feature>
<organism evidence="2 3">
    <name type="scientific">Tenacibaculum skagerrakense</name>
    <dbReference type="NCBI Taxonomy" id="186571"/>
    <lineage>
        <taxon>Bacteria</taxon>
        <taxon>Pseudomonadati</taxon>
        <taxon>Bacteroidota</taxon>
        <taxon>Flavobacteriia</taxon>
        <taxon>Flavobacteriales</taxon>
        <taxon>Flavobacteriaceae</taxon>
        <taxon>Tenacibaculum</taxon>
    </lineage>
</organism>
<dbReference type="EMBL" id="SLXM01000001">
    <property type="protein sequence ID" value="TCP28128.1"/>
    <property type="molecule type" value="Genomic_DNA"/>
</dbReference>
<dbReference type="AlphaFoldDB" id="A0A4R2P208"/>
<dbReference type="RefSeq" id="WP_132791866.1">
    <property type="nucleotide sequence ID" value="NZ_SLXM01000001.1"/>
</dbReference>
<evidence type="ECO:0000313" key="3">
    <source>
        <dbReference type="Proteomes" id="UP000294564"/>
    </source>
</evidence>